<dbReference type="Proteomes" id="UP000182840">
    <property type="component" value="Chromosome"/>
</dbReference>
<dbReference type="STRING" id="1670800.BSQ44_12125"/>
<feature type="region of interest" description="Disordered" evidence="1">
    <location>
        <begin position="1"/>
        <end position="20"/>
    </location>
</feature>
<evidence type="ECO:0000313" key="3">
    <source>
        <dbReference type="Proteomes" id="UP000182840"/>
    </source>
</evidence>
<sequence length="59" mass="6745">MAARARLDVQKKSAHALEQERPDVLKRRQAWFDGQLDLDPAKLVFIPSRRRFACLPGNG</sequence>
<reference evidence="3" key="1">
    <citation type="submission" date="2016-11" db="EMBL/GenBank/DDBJ databases">
        <title>Mesorhizobium oceanicum sp. nov., isolated from deep seawater in South China Sea.</title>
        <authorList>
            <person name="Fu G.-Y."/>
        </authorList>
    </citation>
    <scope>NUCLEOTIDE SEQUENCE [LARGE SCALE GENOMIC DNA]</scope>
    <source>
        <strain evidence="3">B7</strain>
    </source>
</reference>
<evidence type="ECO:0000256" key="1">
    <source>
        <dbReference type="SAM" id="MobiDB-lite"/>
    </source>
</evidence>
<keyword evidence="3" id="KW-1185">Reference proteome</keyword>
<gene>
    <name evidence="2" type="ORF">BSQ44_12125</name>
</gene>
<evidence type="ECO:0000313" key="2">
    <source>
        <dbReference type="EMBL" id="APH74565.1"/>
    </source>
</evidence>
<name>A0A1L3SZ34_9HYPH</name>
<accession>A0A1L3SZ34</accession>
<organism evidence="2 3">
    <name type="scientific">Aquibium oceanicum</name>
    <dbReference type="NCBI Taxonomy" id="1670800"/>
    <lineage>
        <taxon>Bacteria</taxon>
        <taxon>Pseudomonadati</taxon>
        <taxon>Pseudomonadota</taxon>
        <taxon>Alphaproteobacteria</taxon>
        <taxon>Hyphomicrobiales</taxon>
        <taxon>Phyllobacteriaceae</taxon>
        <taxon>Aquibium</taxon>
    </lineage>
</organism>
<protein>
    <submittedName>
        <fullName evidence="2">Uncharacterized protein</fullName>
    </submittedName>
</protein>
<dbReference type="KEGG" id="meso:BSQ44_12125"/>
<proteinExistence type="predicted"/>
<dbReference type="AlphaFoldDB" id="A0A1L3SZ34"/>
<dbReference type="EMBL" id="CP018171">
    <property type="protein sequence ID" value="APH74565.1"/>
    <property type="molecule type" value="Genomic_DNA"/>
</dbReference>